<keyword evidence="1" id="KW-0808">Transferase</keyword>
<dbReference type="GO" id="GO:0004714">
    <property type="term" value="F:transmembrane receptor protein tyrosine kinase activity"/>
    <property type="evidence" value="ECO:0007669"/>
    <property type="project" value="TreeGrafter"/>
</dbReference>
<dbReference type="InterPro" id="IPR001245">
    <property type="entry name" value="Ser-Thr/Tyr_kinase_cat_dom"/>
</dbReference>
<keyword evidence="4" id="KW-0067">ATP-binding</keyword>
<dbReference type="Proteomes" id="UP000694845">
    <property type="component" value="Unplaced"/>
</dbReference>
<dbReference type="PROSITE" id="PS00109">
    <property type="entry name" value="PROTEIN_KINASE_TYR"/>
    <property type="match status" value="1"/>
</dbReference>
<organism evidence="8 9">
    <name type="scientific">Acanthaster planci</name>
    <name type="common">Crown-of-thorns starfish</name>
    <dbReference type="NCBI Taxonomy" id="133434"/>
    <lineage>
        <taxon>Eukaryota</taxon>
        <taxon>Metazoa</taxon>
        <taxon>Echinodermata</taxon>
        <taxon>Eleutherozoa</taxon>
        <taxon>Asterozoa</taxon>
        <taxon>Asteroidea</taxon>
        <taxon>Valvatacea</taxon>
        <taxon>Valvatida</taxon>
        <taxon>Acanthasteridae</taxon>
        <taxon>Acanthaster</taxon>
    </lineage>
</organism>
<evidence type="ECO:0000256" key="3">
    <source>
        <dbReference type="ARBA" id="ARBA00022777"/>
    </source>
</evidence>
<accession>A0A8B7YB38</accession>
<evidence type="ECO:0000256" key="4">
    <source>
        <dbReference type="ARBA" id="ARBA00022840"/>
    </source>
</evidence>
<dbReference type="PROSITE" id="PS50011">
    <property type="entry name" value="PROTEIN_KINASE_DOM"/>
    <property type="match status" value="1"/>
</dbReference>
<keyword evidence="3" id="KW-0418">Kinase</keyword>
<feature type="compositionally biased region" description="Low complexity" evidence="6">
    <location>
        <begin position="53"/>
        <end position="69"/>
    </location>
</feature>
<dbReference type="GO" id="GO:0043235">
    <property type="term" value="C:receptor complex"/>
    <property type="evidence" value="ECO:0007669"/>
    <property type="project" value="TreeGrafter"/>
</dbReference>
<evidence type="ECO:0000259" key="7">
    <source>
        <dbReference type="PROSITE" id="PS50011"/>
    </source>
</evidence>
<dbReference type="RefSeq" id="XP_022089777.1">
    <property type="nucleotide sequence ID" value="XM_022234085.1"/>
</dbReference>
<dbReference type="GeneID" id="110978802"/>
<reference evidence="9" key="1">
    <citation type="submission" date="2025-08" db="UniProtKB">
        <authorList>
            <consortium name="RefSeq"/>
        </authorList>
    </citation>
    <scope>IDENTIFICATION</scope>
</reference>
<dbReference type="PANTHER" id="PTHR24416">
    <property type="entry name" value="TYROSINE-PROTEIN KINASE RECEPTOR"/>
    <property type="match status" value="1"/>
</dbReference>
<dbReference type="InterPro" id="IPR000719">
    <property type="entry name" value="Prot_kinase_dom"/>
</dbReference>
<evidence type="ECO:0000256" key="5">
    <source>
        <dbReference type="ARBA" id="ARBA00023137"/>
    </source>
</evidence>
<dbReference type="CDD" id="cd00192">
    <property type="entry name" value="PTKc"/>
    <property type="match status" value="1"/>
</dbReference>
<dbReference type="GO" id="GO:0005886">
    <property type="term" value="C:plasma membrane"/>
    <property type="evidence" value="ECO:0007669"/>
    <property type="project" value="TreeGrafter"/>
</dbReference>
<dbReference type="Gene3D" id="1.10.510.10">
    <property type="entry name" value="Transferase(Phosphotransferase) domain 1"/>
    <property type="match status" value="1"/>
</dbReference>
<dbReference type="SUPFAM" id="SSF56112">
    <property type="entry name" value="Protein kinase-like (PK-like)"/>
    <property type="match status" value="1"/>
</dbReference>
<evidence type="ECO:0000256" key="1">
    <source>
        <dbReference type="ARBA" id="ARBA00022679"/>
    </source>
</evidence>
<keyword evidence="2" id="KW-0547">Nucleotide-binding</keyword>
<sequence length="465" mass="49945">MAQATAGKGQQQPSGQPQRGQAAGVTVQQVMSGKSGTPGGQAQPVSPRGGGLTAQQAMAGGKAAANPPAGAGGGVTVQQAMGGKQGANPATSPRGAMSMEQAVAGKGAKGGVAQPAAEGGYKTLEQAASKKGQGAVSPRSQNQPTLKREKSEVDEISENFWEVPKESLQLVSTVALGTYGPVWRGKAWDISGRDGMTLVAVKELKQPTSNVAKMAFMKELEVMKSLQKHPYVVNLLGCCTYYDPASMVFEYAPHGSLLDHLRKNRPQSPSGKTPTSGELVTFAMQVAKGMAYLSRQKIVHGDLTTRNILLGQRMVCKVSNAARVRNVVENVAEGRLGIRWMSPESICASVYTTMSDIWSFGILMWEIVTYGSTPYPGMSAREVSNRLKVGYRMERPEHCSPELYSVMQACWDDNPKKRPSFRTLSLDLEKLLTSGKTDHVDASKYDKTKYKDLDDHRPHTPGTVK</sequence>
<dbReference type="FunFam" id="1.10.510.10:FF:000554">
    <property type="entry name" value="Predicted protein"/>
    <property type="match status" value="1"/>
</dbReference>
<dbReference type="PANTHER" id="PTHR24416:SF621">
    <property type="entry name" value="TYROSINE KINASE RECEPTOR CAD96CA"/>
    <property type="match status" value="1"/>
</dbReference>
<protein>
    <submittedName>
        <fullName evidence="9">Tyrosine kinase receptor Cad96Ca-like</fullName>
    </submittedName>
</protein>
<dbReference type="InterPro" id="IPR011009">
    <property type="entry name" value="Kinase-like_dom_sf"/>
</dbReference>
<evidence type="ECO:0000313" key="8">
    <source>
        <dbReference type="Proteomes" id="UP000694845"/>
    </source>
</evidence>
<dbReference type="InterPro" id="IPR008266">
    <property type="entry name" value="Tyr_kinase_AS"/>
</dbReference>
<evidence type="ECO:0000256" key="2">
    <source>
        <dbReference type="ARBA" id="ARBA00022741"/>
    </source>
</evidence>
<keyword evidence="5" id="KW-0829">Tyrosine-protein kinase</keyword>
<dbReference type="InterPro" id="IPR050122">
    <property type="entry name" value="RTK"/>
</dbReference>
<feature type="compositionally biased region" description="Polar residues" evidence="6">
    <location>
        <begin position="26"/>
        <end position="35"/>
    </location>
</feature>
<dbReference type="GO" id="GO:0007169">
    <property type="term" value="P:cell surface receptor protein tyrosine kinase signaling pathway"/>
    <property type="evidence" value="ECO:0007669"/>
    <property type="project" value="TreeGrafter"/>
</dbReference>
<dbReference type="Gene3D" id="3.30.200.20">
    <property type="entry name" value="Phosphorylase Kinase, domain 1"/>
    <property type="match status" value="1"/>
</dbReference>
<evidence type="ECO:0000256" key="6">
    <source>
        <dbReference type="SAM" id="MobiDB-lite"/>
    </source>
</evidence>
<feature type="domain" description="Protein kinase" evidence="7">
    <location>
        <begin position="168"/>
        <end position="432"/>
    </location>
</feature>
<gene>
    <name evidence="9" type="primary">LOC110978802</name>
</gene>
<dbReference type="Pfam" id="PF07714">
    <property type="entry name" value="PK_Tyr_Ser-Thr"/>
    <property type="match status" value="1"/>
</dbReference>
<dbReference type="KEGG" id="aplc:110978802"/>
<proteinExistence type="predicted"/>
<feature type="region of interest" description="Disordered" evidence="6">
    <location>
        <begin position="1"/>
        <end position="95"/>
    </location>
</feature>
<dbReference type="OrthoDB" id="10068185at2759"/>
<feature type="region of interest" description="Disordered" evidence="6">
    <location>
        <begin position="125"/>
        <end position="151"/>
    </location>
</feature>
<evidence type="ECO:0000313" key="9">
    <source>
        <dbReference type="RefSeq" id="XP_022089777.1"/>
    </source>
</evidence>
<name>A0A8B7YB38_ACAPL</name>
<feature type="compositionally biased region" description="Low complexity" evidence="6">
    <location>
        <begin position="1"/>
        <end position="24"/>
    </location>
</feature>
<dbReference type="AlphaFoldDB" id="A0A8B7YB38"/>
<dbReference type="GO" id="GO:0005524">
    <property type="term" value="F:ATP binding"/>
    <property type="evidence" value="ECO:0007669"/>
    <property type="project" value="UniProtKB-KW"/>
</dbReference>
<dbReference type="PRINTS" id="PR00109">
    <property type="entry name" value="TYRKINASE"/>
</dbReference>
<keyword evidence="8" id="KW-1185">Reference proteome</keyword>